<dbReference type="PANTHER" id="PTHR35007:SF1">
    <property type="entry name" value="PILUS ASSEMBLY PROTEIN"/>
    <property type="match status" value="1"/>
</dbReference>
<feature type="transmembrane region" description="Helical" evidence="6">
    <location>
        <begin position="270"/>
        <end position="291"/>
    </location>
</feature>
<evidence type="ECO:0000313" key="9">
    <source>
        <dbReference type="Proteomes" id="UP000183685"/>
    </source>
</evidence>
<evidence type="ECO:0000256" key="4">
    <source>
        <dbReference type="ARBA" id="ARBA00022989"/>
    </source>
</evidence>
<feature type="transmembrane region" description="Helical" evidence="6">
    <location>
        <begin position="124"/>
        <end position="143"/>
    </location>
</feature>
<dbReference type="EMBL" id="FNAK01000003">
    <property type="protein sequence ID" value="SDD85592.1"/>
    <property type="molecule type" value="Genomic_DNA"/>
</dbReference>
<name>A0A1G6Y5M6_9PROT</name>
<dbReference type="Pfam" id="PF00482">
    <property type="entry name" value="T2SSF"/>
    <property type="match status" value="1"/>
</dbReference>
<evidence type="ECO:0000313" key="8">
    <source>
        <dbReference type="EMBL" id="SDD85592.1"/>
    </source>
</evidence>
<keyword evidence="4 6" id="KW-1133">Transmembrane helix</keyword>
<dbReference type="OrthoDB" id="9803381at2"/>
<protein>
    <submittedName>
        <fullName evidence="8">Tight adherence protein B</fullName>
    </submittedName>
</protein>
<dbReference type="InterPro" id="IPR018076">
    <property type="entry name" value="T2SS_GspF_dom"/>
</dbReference>
<feature type="transmembrane region" description="Helical" evidence="6">
    <location>
        <begin position="6"/>
        <end position="31"/>
    </location>
</feature>
<evidence type="ECO:0000259" key="7">
    <source>
        <dbReference type="Pfam" id="PF00482"/>
    </source>
</evidence>
<organism evidence="8 9">
    <name type="scientific">Kordiimonas lacus</name>
    <dbReference type="NCBI Taxonomy" id="637679"/>
    <lineage>
        <taxon>Bacteria</taxon>
        <taxon>Pseudomonadati</taxon>
        <taxon>Pseudomonadota</taxon>
        <taxon>Alphaproteobacteria</taxon>
        <taxon>Kordiimonadales</taxon>
        <taxon>Kordiimonadaceae</taxon>
        <taxon>Kordiimonas</taxon>
    </lineage>
</organism>
<accession>A0A1G6Y5M6</accession>
<proteinExistence type="predicted"/>
<dbReference type="InterPro" id="IPR042094">
    <property type="entry name" value="T2SS_GspF_sf"/>
</dbReference>
<evidence type="ECO:0000256" key="2">
    <source>
        <dbReference type="ARBA" id="ARBA00022475"/>
    </source>
</evidence>
<keyword evidence="5 6" id="KW-0472">Membrane</keyword>
<comment type="subcellular location">
    <subcellularLocation>
        <location evidence="1">Cell membrane</location>
        <topology evidence="1">Multi-pass membrane protein</topology>
    </subcellularLocation>
</comment>
<evidence type="ECO:0000256" key="1">
    <source>
        <dbReference type="ARBA" id="ARBA00004651"/>
    </source>
</evidence>
<dbReference type="PANTHER" id="PTHR35007">
    <property type="entry name" value="INTEGRAL MEMBRANE PROTEIN-RELATED"/>
    <property type="match status" value="1"/>
</dbReference>
<keyword evidence="3 6" id="KW-0812">Transmembrane</keyword>
<evidence type="ECO:0000256" key="6">
    <source>
        <dbReference type="SAM" id="Phobius"/>
    </source>
</evidence>
<dbReference type="Proteomes" id="UP000183685">
    <property type="component" value="Unassembled WGS sequence"/>
</dbReference>
<feature type="transmembrane region" description="Helical" evidence="6">
    <location>
        <begin position="303"/>
        <end position="321"/>
    </location>
</feature>
<dbReference type="GO" id="GO:0005886">
    <property type="term" value="C:plasma membrane"/>
    <property type="evidence" value="ECO:0007669"/>
    <property type="project" value="UniProtKB-SubCell"/>
</dbReference>
<dbReference type="STRING" id="637679.GCA_001550055_01173"/>
<gene>
    <name evidence="8" type="ORF">SAMN04488071_1492</name>
</gene>
<sequence>MQGANLNIILLAGGLTTIILIVLGFFVAGMLSKGRKETRARLEQFKARFENKTTLKGEQSRSIRVRQSEAGFAGMIAEMLPRQDQIQKRLAQAGLEIQLSKYAAVSFGIAVISAGVFMVMGFGWVLGAALGIILGFGLPHMWVSGRINKRKERFTKQFPEAMDLMVRGLKSGLPVNECIANVAKEMSAPTGVEFQKITDAMRLGKQLEEALWETADRLDTPDFKFFVISLVVQRETGGNLGETLGNLANILRSRQAMKLKVRALSSEAKASAWIVGALPFIMLGAILAINYDYGIILFTHPKAIMAGLGGLLWMSLGIFIMSRMIKFEV</sequence>
<feature type="transmembrane region" description="Helical" evidence="6">
    <location>
        <begin position="99"/>
        <end position="118"/>
    </location>
</feature>
<feature type="domain" description="Type II secretion system protein GspF" evidence="7">
    <location>
        <begin position="162"/>
        <end position="287"/>
    </location>
</feature>
<evidence type="ECO:0000256" key="3">
    <source>
        <dbReference type="ARBA" id="ARBA00022692"/>
    </source>
</evidence>
<reference evidence="8 9" key="1">
    <citation type="submission" date="2016-10" db="EMBL/GenBank/DDBJ databases">
        <authorList>
            <person name="de Groot N.N."/>
        </authorList>
    </citation>
    <scope>NUCLEOTIDE SEQUENCE [LARGE SCALE GENOMIC DNA]</scope>
    <source>
        <strain evidence="8 9">CGMCC 1.9109</strain>
    </source>
</reference>
<dbReference type="Gene3D" id="1.20.81.30">
    <property type="entry name" value="Type II secretion system (T2SS), domain F"/>
    <property type="match status" value="1"/>
</dbReference>
<dbReference type="RefSeq" id="WP_068302203.1">
    <property type="nucleotide sequence ID" value="NZ_FNAK01000003.1"/>
</dbReference>
<keyword evidence="9" id="KW-1185">Reference proteome</keyword>
<keyword evidence="2" id="KW-1003">Cell membrane</keyword>
<dbReference type="AlphaFoldDB" id="A0A1G6Y5M6"/>
<evidence type="ECO:0000256" key="5">
    <source>
        <dbReference type="ARBA" id="ARBA00023136"/>
    </source>
</evidence>